<dbReference type="Proteomes" id="UP000823775">
    <property type="component" value="Unassembled WGS sequence"/>
</dbReference>
<dbReference type="PANTHER" id="PTHR15140">
    <property type="entry name" value="TUBULIN-SPECIFIC CHAPERONE E"/>
    <property type="match status" value="1"/>
</dbReference>
<name>A0ABS8SDH0_DATST</name>
<protein>
    <submittedName>
        <fullName evidence="1">Uncharacterized protein</fullName>
    </submittedName>
</protein>
<gene>
    <name evidence="1" type="ORF">HAX54_033312</name>
</gene>
<comment type="caution">
    <text evidence="1">The sequence shown here is derived from an EMBL/GenBank/DDBJ whole genome shotgun (WGS) entry which is preliminary data.</text>
</comment>
<dbReference type="PANTHER" id="PTHR15140:SF42">
    <property type="entry name" value="LATE BLIGHT RESISTANCE PROTEIN R1-A-LIKE"/>
    <property type="match status" value="1"/>
</dbReference>
<accession>A0ABS8SDH0</accession>
<proteinExistence type="predicted"/>
<evidence type="ECO:0000313" key="2">
    <source>
        <dbReference type="Proteomes" id="UP000823775"/>
    </source>
</evidence>
<evidence type="ECO:0000313" key="1">
    <source>
        <dbReference type="EMBL" id="MCD7456829.1"/>
    </source>
</evidence>
<sequence>MDDLQTISSVCFSCVENADKILKKTPNLWGKLRCDAFPCLEHVVLKRCRYLKVIPSCFGYMPSLKSIEVKCARNHSPNQPLSSRKCKLKRWHILVLRSSSTSRSTMLQHSVNNWLSDFKEL</sequence>
<dbReference type="EMBL" id="JACEIK010000426">
    <property type="protein sequence ID" value="MCD7456829.1"/>
    <property type="molecule type" value="Genomic_DNA"/>
</dbReference>
<reference evidence="1 2" key="1">
    <citation type="journal article" date="2021" name="BMC Genomics">
        <title>Datura genome reveals duplications of psychoactive alkaloid biosynthetic genes and high mutation rate following tissue culture.</title>
        <authorList>
            <person name="Rajewski A."/>
            <person name="Carter-House D."/>
            <person name="Stajich J."/>
            <person name="Litt A."/>
        </authorList>
    </citation>
    <scope>NUCLEOTIDE SEQUENCE [LARGE SCALE GENOMIC DNA]</scope>
    <source>
        <strain evidence="1">AR-01</strain>
    </source>
</reference>
<organism evidence="1 2">
    <name type="scientific">Datura stramonium</name>
    <name type="common">Jimsonweed</name>
    <name type="synonym">Common thornapple</name>
    <dbReference type="NCBI Taxonomy" id="4076"/>
    <lineage>
        <taxon>Eukaryota</taxon>
        <taxon>Viridiplantae</taxon>
        <taxon>Streptophyta</taxon>
        <taxon>Embryophyta</taxon>
        <taxon>Tracheophyta</taxon>
        <taxon>Spermatophyta</taxon>
        <taxon>Magnoliopsida</taxon>
        <taxon>eudicotyledons</taxon>
        <taxon>Gunneridae</taxon>
        <taxon>Pentapetalae</taxon>
        <taxon>asterids</taxon>
        <taxon>lamiids</taxon>
        <taxon>Solanales</taxon>
        <taxon>Solanaceae</taxon>
        <taxon>Solanoideae</taxon>
        <taxon>Datureae</taxon>
        <taxon>Datura</taxon>
    </lineage>
</organism>
<keyword evidence="2" id="KW-1185">Reference proteome</keyword>